<reference evidence="2" key="1">
    <citation type="submission" date="2021-07" db="EMBL/GenBank/DDBJ databases">
        <title>Draft genome of Mortierella alpina, strain LL118, isolated from an aspen leaf litter sample.</title>
        <authorList>
            <person name="Yang S."/>
            <person name="Vinatzer B.A."/>
        </authorList>
    </citation>
    <scope>NUCLEOTIDE SEQUENCE</scope>
    <source>
        <strain evidence="2">LL118</strain>
    </source>
</reference>
<evidence type="ECO:0000313" key="3">
    <source>
        <dbReference type="Proteomes" id="UP000717515"/>
    </source>
</evidence>
<gene>
    <name evidence="2" type="ORF">KVV02_006828</name>
</gene>
<feature type="chain" id="PRO_5040266892" description="Endonuclease/exonuclease/phosphatase domain-containing protein" evidence="1">
    <location>
        <begin position="24"/>
        <end position="303"/>
    </location>
</feature>
<feature type="signal peptide" evidence="1">
    <location>
        <begin position="1"/>
        <end position="23"/>
    </location>
</feature>
<keyword evidence="1" id="KW-0732">Signal</keyword>
<dbReference type="PANTHER" id="PTHR12121">
    <property type="entry name" value="CARBON CATABOLITE REPRESSOR PROTEIN 4"/>
    <property type="match status" value="1"/>
</dbReference>
<dbReference type="EMBL" id="JAIFTL010000031">
    <property type="protein sequence ID" value="KAG9325834.1"/>
    <property type="molecule type" value="Genomic_DNA"/>
</dbReference>
<dbReference type="InterPro" id="IPR036691">
    <property type="entry name" value="Endo/exonu/phosph_ase_sf"/>
</dbReference>
<dbReference type="GO" id="GO:0000175">
    <property type="term" value="F:3'-5'-RNA exonuclease activity"/>
    <property type="evidence" value="ECO:0007669"/>
    <property type="project" value="TreeGrafter"/>
</dbReference>
<evidence type="ECO:0000313" key="2">
    <source>
        <dbReference type="EMBL" id="KAG9325834.1"/>
    </source>
</evidence>
<accession>A0A9P8A8F5</accession>
<name>A0A9P8A8F5_MORAP</name>
<dbReference type="InterPro" id="IPR050410">
    <property type="entry name" value="CCR4/nocturin_mRNA_transcr"/>
</dbReference>
<proteinExistence type="predicted"/>
<evidence type="ECO:0008006" key="4">
    <source>
        <dbReference type="Google" id="ProtNLM"/>
    </source>
</evidence>
<organism evidence="2 3">
    <name type="scientific">Mortierella alpina</name>
    <name type="common">Oleaginous fungus</name>
    <name type="synonym">Mortierella renispora</name>
    <dbReference type="NCBI Taxonomy" id="64518"/>
    <lineage>
        <taxon>Eukaryota</taxon>
        <taxon>Fungi</taxon>
        <taxon>Fungi incertae sedis</taxon>
        <taxon>Mucoromycota</taxon>
        <taxon>Mortierellomycotina</taxon>
        <taxon>Mortierellomycetes</taxon>
        <taxon>Mortierellales</taxon>
        <taxon>Mortierellaceae</taxon>
        <taxon>Mortierella</taxon>
    </lineage>
</organism>
<evidence type="ECO:0000256" key="1">
    <source>
        <dbReference type="SAM" id="SignalP"/>
    </source>
</evidence>
<comment type="caution">
    <text evidence="2">The sequence shown here is derived from an EMBL/GenBank/DDBJ whole genome shotgun (WGS) entry which is preliminary data.</text>
</comment>
<dbReference type="SUPFAM" id="SSF56219">
    <property type="entry name" value="DNase I-like"/>
    <property type="match status" value="1"/>
</dbReference>
<sequence>MPHFVIRYPLLIHLVVVVRVVECARICWTECARGACQATVGALIERSFRPRRWEALQGCEASLTVVSYNLLSNSLAHGNGKYRSGTYLPDPWRRGRRASLLLHETVGMNQDIVCVQELDEPDYVGDFGLHMGALGYSGVFKNDGPTSGTAWRYSTEKVEVIALSPSETIIQGVDNAGVTLVLEVSLGRKKRQVCAGTTHILNGCDTYLRKLGQLVSIMAAAEIQPKKDPAVPLILTGDFNTRLDSPCSRRTCVHRSHSDAVAEEFKLETWDVREVADSSTFAKTVLDDVRCREVSQSVHTASV</sequence>
<dbReference type="PANTHER" id="PTHR12121:SF34">
    <property type="entry name" value="PROTEIN ANGEL"/>
    <property type="match status" value="1"/>
</dbReference>
<protein>
    <recommendedName>
        <fullName evidence="4">Endonuclease/exonuclease/phosphatase domain-containing protein</fullName>
    </recommendedName>
</protein>
<dbReference type="AlphaFoldDB" id="A0A9P8A8F5"/>
<dbReference type="Proteomes" id="UP000717515">
    <property type="component" value="Unassembled WGS sequence"/>
</dbReference>
<dbReference type="Gene3D" id="3.60.10.10">
    <property type="entry name" value="Endonuclease/exonuclease/phosphatase"/>
    <property type="match status" value="1"/>
</dbReference>